<dbReference type="Proteomes" id="UP001558613">
    <property type="component" value="Unassembled WGS sequence"/>
</dbReference>
<protein>
    <submittedName>
        <fullName evidence="1">Uncharacterized protein</fullName>
    </submittedName>
</protein>
<name>A0ABR3L8G2_9TELE</name>
<evidence type="ECO:0000313" key="2">
    <source>
        <dbReference type="Proteomes" id="UP001558613"/>
    </source>
</evidence>
<reference evidence="1 2" key="1">
    <citation type="submission" date="2023-09" db="EMBL/GenBank/DDBJ databases">
        <authorList>
            <person name="Wang M."/>
        </authorList>
    </citation>
    <scope>NUCLEOTIDE SEQUENCE [LARGE SCALE GENOMIC DNA]</scope>
    <source>
        <strain evidence="1">GT-2023</strain>
        <tissue evidence="1">Liver</tissue>
    </source>
</reference>
<organism evidence="1 2">
    <name type="scientific">Cirrhinus molitorella</name>
    <name type="common">mud carp</name>
    <dbReference type="NCBI Taxonomy" id="172907"/>
    <lineage>
        <taxon>Eukaryota</taxon>
        <taxon>Metazoa</taxon>
        <taxon>Chordata</taxon>
        <taxon>Craniata</taxon>
        <taxon>Vertebrata</taxon>
        <taxon>Euteleostomi</taxon>
        <taxon>Actinopterygii</taxon>
        <taxon>Neopterygii</taxon>
        <taxon>Teleostei</taxon>
        <taxon>Ostariophysi</taxon>
        <taxon>Cypriniformes</taxon>
        <taxon>Cyprinidae</taxon>
        <taxon>Labeoninae</taxon>
        <taxon>Labeonini</taxon>
        <taxon>Cirrhinus</taxon>
    </lineage>
</organism>
<sequence length="82" mass="9406">MLMIKNSYFELSNVQECVSSRCSISRCGTADPRAYISQRGARLTDSRVRQSERRMYAEAPWMTNGEARNEGMCFRSPPLPPR</sequence>
<keyword evidence="2" id="KW-1185">Reference proteome</keyword>
<accession>A0ABR3L8G2</accession>
<gene>
    <name evidence="1" type="ORF">QQF64_020148</name>
</gene>
<proteinExistence type="predicted"/>
<dbReference type="EMBL" id="JAYMGO010000023">
    <property type="protein sequence ID" value="KAL1249143.1"/>
    <property type="molecule type" value="Genomic_DNA"/>
</dbReference>
<comment type="caution">
    <text evidence="1">The sequence shown here is derived from an EMBL/GenBank/DDBJ whole genome shotgun (WGS) entry which is preliminary data.</text>
</comment>
<evidence type="ECO:0000313" key="1">
    <source>
        <dbReference type="EMBL" id="KAL1249143.1"/>
    </source>
</evidence>